<keyword evidence="2 7" id="KW-0677">Repeat</keyword>
<keyword evidence="9" id="KW-1185">Reference proteome</keyword>
<proteinExistence type="inferred from homology"/>
<evidence type="ECO:0000256" key="6">
    <source>
        <dbReference type="ARBA" id="ARBA00037210"/>
    </source>
</evidence>
<evidence type="ECO:0000313" key="8">
    <source>
        <dbReference type="EMBL" id="CAH1255324.1"/>
    </source>
</evidence>
<comment type="domain">
    <text evidence="7">A pair of annexin repeats may form one binding site for calcium and phospholipid.</text>
</comment>
<dbReference type="SMART" id="SM00335">
    <property type="entry name" value="ANX"/>
    <property type="match status" value="4"/>
</dbReference>
<dbReference type="FunFam" id="1.10.220.10:FF:000001">
    <property type="entry name" value="Annexin"/>
    <property type="match status" value="1"/>
</dbReference>
<evidence type="ECO:0000256" key="7">
    <source>
        <dbReference type="RuleBase" id="RU003540"/>
    </source>
</evidence>
<dbReference type="Proteomes" id="UP000838412">
    <property type="component" value="Chromosome 2"/>
</dbReference>
<keyword evidence="3 7" id="KW-0106">Calcium</keyword>
<evidence type="ECO:0000256" key="4">
    <source>
        <dbReference type="ARBA" id="ARBA00023216"/>
    </source>
</evidence>
<organism evidence="8 9">
    <name type="scientific">Branchiostoma lanceolatum</name>
    <name type="common">Common lancelet</name>
    <name type="synonym">Amphioxus lanceolatum</name>
    <dbReference type="NCBI Taxonomy" id="7740"/>
    <lineage>
        <taxon>Eukaryota</taxon>
        <taxon>Metazoa</taxon>
        <taxon>Chordata</taxon>
        <taxon>Cephalochordata</taxon>
        <taxon>Leptocardii</taxon>
        <taxon>Amphioxiformes</taxon>
        <taxon>Branchiostomatidae</taxon>
        <taxon>Branchiostoma</taxon>
    </lineage>
</organism>
<sequence>MASVQGTIYPAEDFDAEVDAEALHEAMKGWAHIPSFILGTDEDPIIEILANRSNAQRLEIRDQFKQMYGEHLIDRLKSELKGDFEEVVVALLTPPVEYLARCMKGAMKGMGTDEQALIEIMCAKNNQEIEELKATYAEVFDGDSLEEDIEGETSGHFKRLLVSLCNAGREEGDENDVDDGLAEEDATEIYDAGEGQRGTDESKFNSVLALRSFPHLRIMFEKYLELSGNSIDNMIDEECDGVIKDGYMAIVYCVRNIPGFFAKRINDACKGMGTDDSTLIRCIVSRSEIDLQQVKEVFETRYGRPLSEAIRDECGGDYKNMLLAVVKD</sequence>
<evidence type="ECO:0000256" key="3">
    <source>
        <dbReference type="ARBA" id="ARBA00022837"/>
    </source>
</evidence>
<accession>A0A8K0ENN7</accession>
<dbReference type="GO" id="GO:0005544">
    <property type="term" value="F:calcium-dependent phospholipid binding"/>
    <property type="evidence" value="ECO:0007669"/>
    <property type="project" value="UniProtKB-KW"/>
</dbReference>
<evidence type="ECO:0000256" key="1">
    <source>
        <dbReference type="ARBA" id="ARBA00007831"/>
    </source>
</evidence>
<comment type="similarity">
    <text evidence="1 7">Belongs to the annexin family.</text>
</comment>
<dbReference type="InterPro" id="IPR018252">
    <property type="entry name" value="Annexin_repeat_CS"/>
</dbReference>
<keyword evidence="4 7" id="KW-0041">Annexin</keyword>
<dbReference type="PANTHER" id="PTHR10502">
    <property type="entry name" value="ANNEXIN"/>
    <property type="match status" value="1"/>
</dbReference>
<dbReference type="GO" id="GO:0005737">
    <property type="term" value="C:cytoplasm"/>
    <property type="evidence" value="ECO:0007669"/>
    <property type="project" value="TreeGrafter"/>
</dbReference>
<dbReference type="InterPro" id="IPR001464">
    <property type="entry name" value="Annexin"/>
</dbReference>
<evidence type="ECO:0000313" key="9">
    <source>
        <dbReference type="Proteomes" id="UP000838412"/>
    </source>
</evidence>
<dbReference type="PRINTS" id="PR00196">
    <property type="entry name" value="ANNEXIN"/>
</dbReference>
<dbReference type="SUPFAM" id="SSF47874">
    <property type="entry name" value="Annexin"/>
    <property type="match status" value="1"/>
</dbReference>
<dbReference type="GO" id="GO:0005509">
    <property type="term" value="F:calcium ion binding"/>
    <property type="evidence" value="ECO:0007669"/>
    <property type="project" value="InterPro"/>
</dbReference>
<dbReference type="EMBL" id="OV696687">
    <property type="protein sequence ID" value="CAH1255324.1"/>
    <property type="molecule type" value="Genomic_DNA"/>
</dbReference>
<protein>
    <recommendedName>
        <fullName evidence="7">Annexin</fullName>
    </recommendedName>
</protein>
<dbReference type="FunFam" id="1.10.220.10:FF:000004">
    <property type="entry name" value="Annexin"/>
    <property type="match status" value="1"/>
</dbReference>
<reference evidence="8" key="1">
    <citation type="submission" date="2022-01" db="EMBL/GenBank/DDBJ databases">
        <authorList>
            <person name="Braso-Vives M."/>
        </authorList>
    </citation>
    <scope>NUCLEOTIDE SEQUENCE</scope>
</reference>
<dbReference type="OrthoDB" id="37886at2759"/>
<dbReference type="PROSITE" id="PS51897">
    <property type="entry name" value="ANNEXIN_2"/>
    <property type="match status" value="4"/>
</dbReference>
<dbReference type="GO" id="GO:0001786">
    <property type="term" value="F:phosphatidylserine binding"/>
    <property type="evidence" value="ECO:0007669"/>
    <property type="project" value="TreeGrafter"/>
</dbReference>
<evidence type="ECO:0000256" key="5">
    <source>
        <dbReference type="ARBA" id="ARBA00023302"/>
    </source>
</evidence>
<gene>
    <name evidence="8" type="primary">ANXA7</name>
    <name evidence="8" type="ORF">BLAG_LOCUS14426</name>
</gene>
<dbReference type="InterPro" id="IPR037104">
    <property type="entry name" value="Annexin_sf"/>
</dbReference>
<dbReference type="GO" id="GO:0005634">
    <property type="term" value="C:nucleus"/>
    <property type="evidence" value="ECO:0007669"/>
    <property type="project" value="TreeGrafter"/>
</dbReference>
<evidence type="ECO:0000256" key="2">
    <source>
        <dbReference type="ARBA" id="ARBA00022737"/>
    </source>
</evidence>
<dbReference type="FunFam" id="1.10.220.10:FF:000002">
    <property type="entry name" value="Annexin"/>
    <property type="match status" value="1"/>
</dbReference>
<dbReference type="GO" id="GO:0005886">
    <property type="term" value="C:plasma membrane"/>
    <property type="evidence" value="ECO:0007669"/>
    <property type="project" value="TreeGrafter"/>
</dbReference>
<dbReference type="PROSITE" id="PS00223">
    <property type="entry name" value="ANNEXIN_1"/>
    <property type="match status" value="2"/>
</dbReference>
<dbReference type="FunFam" id="1.10.220.10:FF:000003">
    <property type="entry name" value="Annexin"/>
    <property type="match status" value="1"/>
</dbReference>
<dbReference type="AlphaFoldDB" id="A0A8K0ENN7"/>
<keyword evidence="5 7" id="KW-0111">Calcium/phospholipid-binding</keyword>
<dbReference type="InterPro" id="IPR018502">
    <property type="entry name" value="Annexin_repeat"/>
</dbReference>
<dbReference type="GO" id="GO:0012506">
    <property type="term" value="C:vesicle membrane"/>
    <property type="evidence" value="ECO:0007669"/>
    <property type="project" value="TreeGrafter"/>
</dbReference>
<comment type="function">
    <text evidence="6">Calcium/phospholipid-binding protein which promotes membrane fusion and is involved in exocytosis.</text>
</comment>
<dbReference type="Pfam" id="PF00191">
    <property type="entry name" value="Annexin"/>
    <property type="match status" value="4"/>
</dbReference>
<dbReference type="PANTHER" id="PTHR10502:SF239">
    <property type="entry name" value="ANNEXIN A7"/>
    <property type="match status" value="1"/>
</dbReference>
<name>A0A8K0ENN7_BRALA</name>
<dbReference type="Gene3D" id="1.10.220.10">
    <property type="entry name" value="Annexin"/>
    <property type="match status" value="4"/>
</dbReference>